<feature type="compositionally biased region" description="Acidic residues" evidence="3">
    <location>
        <begin position="80"/>
        <end position="93"/>
    </location>
</feature>
<feature type="compositionally biased region" description="Basic and acidic residues" evidence="3">
    <location>
        <begin position="728"/>
        <end position="743"/>
    </location>
</feature>
<dbReference type="PROSITE" id="PS00674">
    <property type="entry name" value="AAA"/>
    <property type="match status" value="2"/>
</dbReference>
<dbReference type="InterPro" id="IPR038100">
    <property type="entry name" value="NLV2_N_sf"/>
</dbReference>
<dbReference type="InterPro" id="IPR003959">
    <property type="entry name" value="ATPase_AAA_core"/>
</dbReference>
<dbReference type="Pfam" id="PF16725">
    <property type="entry name" value="Nucleolin_bd"/>
    <property type="match status" value="1"/>
</dbReference>
<dbReference type="SUPFAM" id="SSF52540">
    <property type="entry name" value="P-loop containing nucleoside triphosphate hydrolases"/>
    <property type="match status" value="2"/>
</dbReference>
<dbReference type="Proteomes" id="UP000069940">
    <property type="component" value="Unassembled WGS sequence"/>
</dbReference>
<keyword evidence="2" id="KW-0067">ATP-binding</keyword>
<dbReference type="Pfam" id="PF17862">
    <property type="entry name" value="AAA_lid_3"/>
    <property type="match status" value="2"/>
</dbReference>
<dbReference type="Gene3D" id="1.10.10.2010">
    <property type="match status" value="1"/>
</dbReference>
<feature type="compositionally biased region" description="Polar residues" evidence="3">
    <location>
        <begin position="156"/>
        <end position="182"/>
    </location>
</feature>
<dbReference type="Gene3D" id="1.10.8.60">
    <property type="match status" value="2"/>
</dbReference>
<dbReference type="GeneID" id="115254260"/>
<feature type="domain" description="AAA+ ATPase" evidence="4">
    <location>
        <begin position="317"/>
        <end position="456"/>
    </location>
</feature>
<evidence type="ECO:0000256" key="3">
    <source>
        <dbReference type="SAM" id="MobiDB-lite"/>
    </source>
</evidence>
<feature type="compositionally biased region" description="Basic and acidic residues" evidence="3">
    <location>
        <begin position="183"/>
        <end position="192"/>
    </location>
</feature>
<feature type="compositionally biased region" description="Low complexity" evidence="3">
    <location>
        <begin position="129"/>
        <end position="138"/>
    </location>
</feature>
<feature type="domain" description="AAA+ ATPase" evidence="4">
    <location>
        <begin position="867"/>
        <end position="1004"/>
    </location>
</feature>
<feature type="compositionally biased region" description="Basic and acidic residues" evidence="3">
    <location>
        <begin position="617"/>
        <end position="686"/>
    </location>
</feature>
<dbReference type="InterPro" id="IPR031996">
    <property type="entry name" value="NVL2_nucleolin-bd"/>
</dbReference>
<dbReference type="PANTHER" id="PTHR23077:SF171">
    <property type="entry name" value="NUCLEAR VALOSIN-CONTAINING PROTEIN-LIKE"/>
    <property type="match status" value="1"/>
</dbReference>
<evidence type="ECO:0000313" key="5">
    <source>
        <dbReference type="EnsemblMetazoa" id="AALFPA23_022488.P33392"/>
    </source>
</evidence>
<dbReference type="SMART" id="SM00382">
    <property type="entry name" value="AAA"/>
    <property type="match status" value="2"/>
</dbReference>
<feature type="region of interest" description="Disordered" evidence="3">
    <location>
        <begin position="538"/>
        <end position="774"/>
    </location>
</feature>
<proteinExistence type="predicted"/>
<dbReference type="RefSeq" id="XP_029735856.2">
    <property type="nucleotide sequence ID" value="XM_029879996.2"/>
</dbReference>
<reference evidence="5" key="2">
    <citation type="submission" date="2025-05" db="UniProtKB">
        <authorList>
            <consortium name="EnsemblMetazoa"/>
        </authorList>
    </citation>
    <scope>IDENTIFICATION</scope>
    <source>
        <strain evidence="5">Foshan</strain>
    </source>
</reference>
<protein>
    <recommendedName>
        <fullName evidence="4">AAA+ ATPase domain-containing protein</fullName>
    </recommendedName>
</protein>
<dbReference type="PANTHER" id="PTHR23077">
    <property type="entry name" value="AAA-FAMILY ATPASE"/>
    <property type="match status" value="1"/>
</dbReference>
<feature type="compositionally biased region" description="Basic and acidic residues" evidence="3">
    <location>
        <begin position="594"/>
        <end position="610"/>
    </location>
</feature>
<evidence type="ECO:0000313" key="6">
    <source>
        <dbReference type="Proteomes" id="UP000069940"/>
    </source>
</evidence>
<sequence>MLQKKPTGALYDPMIIPRVKQYLEENVHQTYVDVGVMARELQERYREYNRRKAVPFRLLVEQAYKTVLHSYGLDSNPSSENEDDANSDLEVMEDGAGGGGNANHMNDALTNMYMSNKNKAPGAAGGNAAGNDGEAIDISSDEDDEGADSRDKEKAVSTTSNNSMRLIETQIASNKHITVTKVTRTDKPRSGDEAVDSSNGSSNGPRRPAEQLPASQAKRRRLDQPQISEVSNSSNPLLPQPTPRPPPVNRGAAAGRTESSAPTAAPRSKRFKKEVCARFVETTFEDVGGMDKILRELCELLLHVKHPEVYRHVGLPPPRGFLLHGPPGSGKTLLAHAIAGQLKIGLVEIPATELVAGVSGESEERIREVFEQAAVLSPCVLFIDEIDAISANRVNAQKDMERRIVAQLLSSLDNLPKLEGGDGVLVIGATNRPDALDPALRRVGRFDQEISLGIPDREARAQILKIICKNLKIDQNIDFDELAKLTPGYVGADLLALATRAATTAIKRMLTERERLELIAESKRMAELEAARRKREQEALHKKVDDDDDVMEVDDKAPTVESNKNKFNGDVSADDVVAVEDDVEEVVNLDDEKEEPKEGDKKEAEAEKAPVAEVPAEAEKADQEKKDEEVKVDDKKDEENKVEEVKVDSADGAEAKPAEEEKKNEDESKEAVESEKKTEEQAKPDESNVTDGDVEMVADSSTSGDKIEPEVPKSTTEGVEAVAAESSEAEKKEDEPMETEKNTEVSAEEPQQTEAEAVVVDESDATSAVEERPPTPVLTLEKMMHLLLDHSNPLPDDELETLCIERADFLESLKSVQPSAKREGFITVPDVTWNDIGSLGDIREELKLAILAPVKFPQRLKLLGLSSPSGVLLCGPPGCGKTLLAKAVANEAGINFISVKGPELLNMYVGESERAVRQCFQRARNSAPCVIFFDEFDSLCPKRSDNSENSSGMRVVNQLLTEMDGIEDRKGVFLMAATNRPDIVDPAVLRPGRLDKILYVGLPAEDDRTDILRALTKNRTQPPLADDVDLSVVARLTEGYTGADLAGLVRQASLQTLKDSIAECSSDDKVSSESEQDLKVAMVHFQEAIRSIKPSVNEEDKKHYERLKRKYGSLPVTQ</sequence>
<accession>A0ABM1ZXD0</accession>
<organism evidence="5 6">
    <name type="scientific">Aedes albopictus</name>
    <name type="common">Asian tiger mosquito</name>
    <name type="synonym">Stegomyia albopicta</name>
    <dbReference type="NCBI Taxonomy" id="7160"/>
    <lineage>
        <taxon>Eukaryota</taxon>
        <taxon>Metazoa</taxon>
        <taxon>Ecdysozoa</taxon>
        <taxon>Arthropoda</taxon>
        <taxon>Hexapoda</taxon>
        <taxon>Insecta</taxon>
        <taxon>Pterygota</taxon>
        <taxon>Neoptera</taxon>
        <taxon>Endopterygota</taxon>
        <taxon>Diptera</taxon>
        <taxon>Nematocera</taxon>
        <taxon>Culicoidea</taxon>
        <taxon>Culicidae</taxon>
        <taxon>Culicinae</taxon>
        <taxon>Aedini</taxon>
        <taxon>Aedes</taxon>
        <taxon>Stegomyia</taxon>
    </lineage>
</organism>
<dbReference type="Gene3D" id="3.40.50.300">
    <property type="entry name" value="P-loop containing nucleotide triphosphate hydrolases"/>
    <property type="match status" value="2"/>
</dbReference>
<name>A0ABM1ZXD0_AEDAL</name>
<feature type="region of interest" description="Disordered" evidence="3">
    <location>
        <begin position="121"/>
        <end position="268"/>
    </location>
</feature>
<feature type="compositionally biased region" description="Pro residues" evidence="3">
    <location>
        <begin position="238"/>
        <end position="248"/>
    </location>
</feature>
<dbReference type="InterPro" id="IPR041569">
    <property type="entry name" value="AAA_lid_3"/>
</dbReference>
<dbReference type="CDD" id="cd19530">
    <property type="entry name" value="RecA-like_NVL_r2-like"/>
    <property type="match status" value="1"/>
</dbReference>
<keyword evidence="6" id="KW-1185">Reference proteome</keyword>
<evidence type="ECO:0000256" key="1">
    <source>
        <dbReference type="ARBA" id="ARBA00022741"/>
    </source>
</evidence>
<evidence type="ECO:0000256" key="2">
    <source>
        <dbReference type="ARBA" id="ARBA00022840"/>
    </source>
</evidence>
<dbReference type="EnsemblMetazoa" id="AALFPA23_022488.R33392">
    <property type="protein sequence ID" value="AALFPA23_022488.P33392"/>
    <property type="gene ID" value="AALFPA23_022488"/>
</dbReference>
<evidence type="ECO:0000259" key="4">
    <source>
        <dbReference type="SMART" id="SM00382"/>
    </source>
</evidence>
<dbReference type="InterPro" id="IPR027417">
    <property type="entry name" value="P-loop_NTPase"/>
</dbReference>
<keyword evidence="1" id="KW-0547">Nucleotide-binding</keyword>
<feature type="region of interest" description="Disordered" evidence="3">
    <location>
        <begin position="71"/>
        <end position="104"/>
    </location>
</feature>
<dbReference type="Pfam" id="PF00004">
    <property type="entry name" value="AAA"/>
    <property type="match status" value="2"/>
</dbReference>
<feature type="compositionally biased region" description="Polar residues" evidence="3">
    <location>
        <begin position="225"/>
        <end position="235"/>
    </location>
</feature>
<reference evidence="6" key="1">
    <citation type="journal article" date="2015" name="Proc. Natl. Acad. Sci. U.S.A.">
        <title>Genome sequence of the Asian Tiger mosquito, Aedes albopictus, reveals insights into its biology, genetics, and evolution.</title>
        <authorList>
            <person name="Chen X.G."/>
            <person name="Jiang X."/>
            <person name="Gu J."/>
            <person name="Xu M."/>
            <person name="Wu Y."/>
            <person name="Deng Y."/>
            <person name="Zhang C."/>
            <person name="Bonizzoni M."/>
            <person name="Dermauw W."/>
            <person name="Vontas J."/>
            <person name="Armbruster P."/>
            <person name="Huang X."/>
            <person name="Yang Y."/>
            <person name="Zhang H."/>
            <person name="He W."/>
            <person name="Peng H."/>
            <person name="Liu Y."/>
            <person name="Wu K."/>
            <person name="Chen J."/>
            <person name="Lirakis M."/>
            <person name="Topalis P."/>
            <person name="Van Leeuwen T."/>
            <person name="Hall A.B."/>
            <person name="Jiang X."/>
            <person name="Thorpe C."/>
            <person name="Mueller R.L."/>
            <person name="Sun C."/>
            <person name="Waterhouse R.M."/>
            <person name="Yan G."/>
            <person name="Tu Z.J."/>
            <person name="Fang X."/>
            <person name="James A.A."/>
        </authorList>
    </citation>
    <scope>NUCLEOTIDE SEQUENCE [LARGE SCALE GENOMIC DNA]</scope>
    <source>
        <strain evidence="6">Foshan</strain>
    </source>
</reference>
<dbReference type="InterPro" id="IPR003960">
    <property type="entry name" value="ATPase_AAA_CS"/>
</dbReference>
<dbReference type="InterPro" id="IPR003593">
    <property type="entry name" value="AAA+_ATPase"/>
</dbReference>
<dbReference type="InterPro" id="IPR050168">
    <property type="entry name" value="AAA_ATPase_domain"/>
</dbReference>
<feature type="compositionally biased region" description="Acidic residues" evidence="3">
    <location>
        <begin position="577"/>
        <end position="593"/>
    </location>
</feature>